<dbReference type="Proteomes" id="UP000197092">
    <property type="component" value="Chromosome 2"/>
</dbReference>
<dbReference type="PANTHER" id="PTHR44154">
    <property type="entry name" value="QUINONE OXIDOREDUCTASE"/>
    <property type="match status" value="1"/>
</dbReference>
<dbReference type="SUPFAM" id="SSF50129">
    <property type="entry name" value="GroES-like"/>
    <property type="match status" value="1"/>
</dbReference>
<dbReference type="GO" id="GO:0016491">
    <property type="term" value="F:oxidoreductase activity"/>
    <property type="evidence" value="ECO:0007669"/>
    <property type="project" value="InterPro"/>
</dbReference>
<proteinExistence type="predicted"/>
<dbReference type="InterPro" id="IPR036291">
    <property type="entry name" value="NAD(P)-bd_dom_sf"/>
</dbReference>
<dbReference type="InterPro" id="IPR013149">
    <property type="entry name" value="ADH-like_C"/>
</dbReference>
<keyword evidence="1" id="KW-0521">NADP</keyword>
<dbReference type="KEGG" id="vsh:BSZ05_17130"/>
<evidence type="ECO:0000259" key="2">
    <source>
        <dbReference type="SMART" id="SM00829"/>
    </source>
</evidence>
<sequence>MKALTYQPSIDKFQVQDLSIPTPNTHQVLVKVLACSLNPVDTKIVNWHTLVNDMKDDFVVGLDVVGEIVTIGEQVDNWKAGDKVLFHGNMFSQHGGLAEFCLQDHRTLTRLPNVPIAMAASTPCAGWTAWRALFDKLKIKNRNSIFIAGGSGGVGSFAIQIAKHFGLETIITTCSGRNIDYVRSLGATHIIDYQAQDVVKEIMAITHGSGVNIAIDCVGSESEFYCAEALEFDGEMVELVGTADLNQYRQAKARGIGVHQLSLGAGYNNGFKGRNSILKAGESFNLLLNQNAIKPPHIQTIDLEQAAQALMEMRKQRTVGKIVVMFPEAE</sequence>
<dbReference type="Gene3D" id="3.40.50.720">
    <property type="entry name" value="NAD(P)-binding Rossmann-like Domain"/>
    <property type="match status" value="1"/>
</dbReference>
<dbReference type="Pfam" id="PF08240">
    <property type="entry name" value="ADH_N"/>
    <property type="match status" value="1"/>
</dbReference>
<protein>
    <submittedName>
        <fullName evidence="3">Dehydrogenase</fullName>
    </submittedName>
</protein>
<dbReference type="SMART" id="SM00829">
    <property type="entry name" value="PKS_ER"/>
    <property type="match status" value="1"/>
</dbReference>
<dbReference type="Gene3D" id="3.90.180.10">
    <property type="entry name" value="Medium-chain alcohol dehydrogenases, catalytic domain"/>
    <property type="match status" value="1"/>
</dbReference>
<dbReference type="EMBL" id="CP018309">
    <property type="protein sequence ID" value="ASI91577.1"/>
    <property type="molecule type" value="Genomic_DNA"/>
</dbReference>
<dbReference type="InterPro" id="IPR013154">
    <property type="entry name" value="ADH-like_N"/>
</dbReference>
<reference evidence="4" key="1">
    <citation type="submission" date="2016-12" db="EMBL/GenBank/DDBJ databases">
        <title>Comparative genomic analysis reveals the diversity, evolution, and environmental adaptation strategies of the genus Vibrio.</title>
        <authorList>
            <person name="Lin H."/>
            <person name="Wang X."/>
            <person name="Zhang X.-H."/>
        </authorList>
    </citation>
    <scope>NUCLEOTIDE SEQUENCE [LARGE SCALE GENOMIC DNA]</scope>
    <source>
        <strain evidence="4">QT6D1</strain>
    </source>
</reference>
<name>A0AAN1FJ34_9VIBR</name>
<dbReference type="InterPro" id="IPR051603">
    <property type="entry name" value="Zinc-ADH_QOR/CCCR"/>
</dbReference>
<accession>A0AAN1FJ34</accession>
<gene>
    <name evidence="3" type="ORF">BSZ05_17130</name>
</gene>
<dbReference type="PANTHER" id="PTHR44154:SF1">
    <property type="entry name" value="QUINONE OXIDOREDUCTASE"/>
    <property type="match status" value="1"/>
</dbReference>
<dbReference type="Pfam" id="PF00107">
    <property type="entry name" value="ADH_zinc_N"/>
    <property type="match status" value="1"/>
</dbReference>
<dbReference type="InterPro" id="IPR020843">
    <property type="entry name" value="ER"/>
</dbReference>
<evidence type="ECO:0000313" key="3">
    <source>
        <dbReference type="EMBL" id="ASI91577.1"/>
    </source>
</evidence>
<dbReference type="RefSeq" id="WP_088877713.1">
    <property type="nucleotide sequence ID" value="NZ_CP018309.1"/>
</dbReference>
<dbReference type="SUPFAM" id="SSF51735">
    <property type="entry name" value="NAD(P)-binding Rossmann-fold domains"/>
    <property type="match status" value="1"/>
</dbReference>
<dbReference type="AlphaFoldDB" id="A0AAN1FJ34"/>
<dbReference type="InterPro" id="IPR011032">
    <property type="entry name" value="GroES-like_sf"/>
</dbReference>
<evidence type="ECO:0000256" key="1">
    <source>
        <dbReference type="ARBA" id="ARBA00022857"/>
    </source>
</evidence>
<organism evidence="3 4">
    <name type="scientific">Vibrio mediterranei</name>
    <dbReference type="NCBI Taxonomy" id="689"/>
    <lineage>
        <taxon>Bacteria</taxon>
        <taxon>Pseudomonadati</taxon>
        <taxon>Pseudomonadota</taxon>
        <taxon>Gammaproteobacteria</taxon>
        <taxon>Vibrionales</taxon>
        <taxon>Vibrionaceae</taxon>
        <taxon>Vibrio</taxon>
    </lineage>
</organism>
<evidence type="ECO:0000313" key="4">
    <source>
        <dbReference type="Proteomes" id="UP000197092"/>
    </source>
</evidence>
<feature type="domain" description="Enoyl reductase (ER)" evidence="2">
    <location>
        <begin position="8"/>
        <end position="324"/>
    </location>
</feature>